<feature type="domain" description="PAS" evidence="1">
    <location>
        <begin position="80"/>
        <end position="120"/>
    </location>
</feature>
<keyword evidence="3" id="KW-1185">Reference proteome</keyword>
<dbReference type="AlphaFoldDB" id="A0A7J5A7A0"/>
<comment type="caution">
    <text evidence="2">The sequence shown here is derived from an EMBL/GenBank/DDBJ whole genome shotgun (WGS) entry which is preliminary data.</text>
</comment>
<name>A0A7J5A7A0_9FLAO</name>
<accession>A0A7J5A7A0</accession>
<dbReference type="EMBL" id="WAAU01000034">
    <property type="protein sequence ID" value="KAB1153442.1"/>
    <property type="molecule type" value="Genomic_DNA"/>
</dbReference>
<evidence type="ECO:0000313" key="3">
    <source>
        <dbReference type="Proteomes" id="UP000467305"/>
    </source>
</evidence>
<dbReference type="RefSeq" id="WP_150901217.1">
    <property type="nucleotide sequence ID" value="NZ_WAAU01000034.1"/>
</dbReference>
<reference evidence="2 3" key="1">
    <citation type="submission" date="2019-09" db="EMBL/GenBank/DDBJ databases">
        <authorList>
            <person name="Cao W.R."/>
        </authorList>
    </citation>
    <scope>NUCLEOTIDE SEQUENCE [LARGE SCALE GENOMIC DNA]</scope>
    <source>
        <strain evidence="3">a4</strain>
    </source>
</reference>
<evidence type="ECO:0000259" key="1">
    <source>
        <dbReference type="PROSITE" id="PS50112"/>
    </source>
</evidence>
<proteinExistence type="predicted"/>
<organism evidence="2 3">
    <name type="scientific">Tenacibaculum aiptasiae</name>
    <dbReference type="NCBI Taxonomy" id="426481"/>
    <lineage>
        <taxon>Bacteria</taxon>
        <taxon>Pseudomonadati</taxon>
        <taxon>Bacteroidota</taxon>
        <taxon>Flavobacteriia</taxon>
        <taxon>Flavobacteriales</taxon>
        <taxon>Flavobacteriaceae</taxon>
        <taxon>Tenacibaculum</taxon>
    </lineage>
</organism>
<evidence type="ECO:0000313" key="2">
    <source>
        <dbReference type="EMBL" id="KAB1153442.1"/>
    </source>
</evidence>
<dbReference type="NCBIfam" id="TIGR00229">
    <property type="entry name" value="sensory_box"/>
    <property type="match status" value="1"/>
</dbReference>
<dbReference type="Proteomes" id="UP000467305">
    <property type="component" value="Unassembled WGS sequence"/>
</dbReference>
<dbReference type="InterPro" id="IPR000014">
    <property type="entry name" value="PAS"/>
</dbReference>
<dbReference type="OrthoDB" id="5760647at2"/>
<sequence>MKNDLNDMMCLDTYLSSLDDDKYKEATSLINQNKTQSINLLSWGIQDLFTVNTLADDLKHIHKLANNFDWGNNFNSILKENSYESLVITNSDKQIIWVNSGFKKMTGYDNEFAIGKSPVFLQGEKTTDTSREKIRKKLLKNKPFKEVIINYKKDRSTYKCELKIFPLYAQNETTHFLALEKEVV</sequence>
<dbReference type="SUPFAM" id="SSF55785">
    <property type="entry name" value="PYP-like sensor domain (PAS domain)"/>
    <property type="match status" value="1"/>
</dbReference>
<dbReference type="Gene3D" id="3.30.450.20">
    <property type="entry name" value="PAS domain"/>
    <property type="match status" value="1"/>
</dbReference>
<dbReference type="InterPro" id="IPR035965">
    <property type="entry name" value="PAS-like_dom_sf"/>
</dbReference>
<dbReference type="Pfam" id="PF13426">
    <property type="entry name" value="PAS_9"/>
    <property type="match status" value="1"/>
</dbReference>
<protein>
    <submittedName>
        <fullName evidence="2">PAS domain-containing protein</fullName>
    </submittedName>
</protein>
<dbReference type="CDD" id="cd00130">
    <property type="entry name" value="PAS"/>
    <property type="match status" value="1"/>
</dbReference>
<dbReference type="PROSITE" id="PS50112">
    <property type="entry name" value="PAS"/>
    <property type="match status" value="1"/>
</dbReference>
<gene>
    <name evidence="2" type="ORF">F7018_16545</name>
</gene>